<evidence type="ECO:0000313" key="7">
    <source>
        <dbReference type="Proteomes" id="UP000265750"/>
    </source>
</evidence>
<protein>
    <submittedName>
        <fullName evidence="6">Divalent metal cation transporter</fullName>
    </submittedName>
</protein>
<dbReference type="GO" id="GO:0005384">
    <property type="term" value="F:manganese ion transmembrane transporter activity"/>
    <property type="evidence" value="ECO:0007669"/>
    <property type="project" value="TreeGrafter"/>
</dbReference>
<dbReference type="NCBIfam" id="NF037982">
    <property type="entry name" value="Nramp_1"/>
    <property type="match status" value="1"/>
</dbReference>
<feature type="transmembrane region" description="Helical" evidence="5">
    <location>
        <begin position="399"/>
        <end position="418"/>
    </location>
</feature>
<dbReference type="InterPro" id="IPR001046">
    <property type="entry name" value="NRAMP_fam"/>
</dbReference>
<name>A0A3A1WPB3_9HYPH</name>
<comment type="subcellular location">
    <subcellularLocation>
        <location evidence="1">Membrane</location>
        <topology evidence="1">Multi-pass membrane protein</topology>
    </subcellularLocation>
</comment>
<feature type="transmembrane region" description="Helical" evidence="5">
    <location>
        <begin position="232"/>
        <end position="253"/>
    </location>
</feature>
<dbReference type="GO" id="GO:0015086">
    <property type="term" value="F:cadmium ion transmembrane transporter activity"/>
    <property type="evidence" value="ECO:0007669"/>
    <property type="project" value="TreeGrafter"/>
</dbReference>
<keyword evidence="2 5" id="KW-0812">Transmembrane</keyword>
<dbReference type="EMBL" id="QYRN01000012">
    <property type="protein sequence ID" value="RIX97981.1"/>
    <property type="molecule type" value="Genomic_DNA"/>
</dbReference>
<feature type="transmembrane region" description="Helical" evidence="5">
    <location>
        <begin position="350"/>
        <end position="371"/>
    </location>
</feature>
<evidence type="ECO:0000256" key="3">
    <source>
        <dbReference type="ARBA" id="ARBA00022989"/>
    </source>
</evidence>
<feature type="transmembrane region" description="Helical" evidence="5">
    <location>
        <begin position="134"/>
        <end position="162"/>
    </location>
</feature>
<evidence type="ECO:0000256" key="4">
    <source>
        <dbReference type="ARBA" id="ARBA00023136"/>
    </source>
</evidence>
<reference evidence="7" key="1">
    <citation type="submission" date="2018-09" db="EMBL/GenBank/DDBJ databases">
        <authorList>
            <person name="Tuo L."/>
        </authorList>
    </citation>
    <scope>NUCLEOTIDE SEQUENCE [LARGE SCALE GENOMIC DNA]</scope>
    <source>
        <strain evidence="7">M2BS4Y-1</strain>
    </source>
</reference>
<dbReference type="OrthoDB" id="9787548at2"/>
<accession>A0A3A1WPB3</accession>
<feature type="transmembrane region" description="Helical" evidence="5">
    <location>
        <begin position="301"/>
        <end position="323"/>
    </location>
</feature>
<evidence type="ECO:0000256" key="2">
    <source>
        <dbReference type="ARBA" id="ARBA00022692"/>
    </source>
</evidence>
<organism evidence="6 7">
    <name type="scientific">Aureimonas flava</name>
    <dbReference type="NCBI Taxonomy" id="2320271"/>
    <lineage>
        <taxon>Bacteria</taxon>
        <taxon>Pseudomonadati</taxon>
        <taxon>Pseudomonadota</taxon>
        <taxon>Alphaproteobacteria</taxon>
        <taxon>Hyphomicrobiales</taxon>
        <taxon>Aurantimonadaceae</taxon>
        <taxon>Aureimonas</taxon>
    </lineage>
</organism>
<evidence type="ECO:0000256" key="1">
    <source>
        <dbReference type="ARBA" id="ARBA00004141"/>
    </source>
</evidence>
<dbReference type="GO" id="GO:0034755">
    <property type="term" value="P:iron ion transmembrane transport"/>
    <property type="evidence" value="ECO:0007669"/>
    <property type="project" value="TreeGrafter"/>
</dbReference>
<feature type="transmembrane region" description="Helical" evidence="5">
    <location>
        <begin position="424"/>
        <end position="446"/>
    </location>
</feature>
<feature type="transmembrane region" description="Helical" evidence="5">
    <location>
        <begin position="78"/>
        <end position="100"/>
    </location>
</feature>
<comment type="caution">
    <text evidence="6">The sequence shown here is derived from an EMBL/GenBank/DDBJ whole genome shotgun (WGS) entry which is preliminary data.</text>
</comment>
<feature type="transmembrane region" description="Helical" evidence="5">
    <location>
        <begin position="202"/>
        <end position="226"/>
    </location>
</feature>
<dbReference type="AlphaFoldDB" id="A0A3A1WPB3"/>
<gene>
    <name evidence="6" type="ORF">D3218_18025</name>
</gene>
<dbReference type="GO" id="GO:0005886">
    <property type="term" value="C:plasma membrane"/>
    <property type="evidence" value="ECO:0007669"/>
    <property type="project" value="TreeGrafter"/>
</dbReference>
<sequence>MATTSPRGGAKGRTNLSTITQGGAAPVVADHDDPYHLTSDGIREPPVGWAHSLRHLGPGLILSASIVGSGELIATTTLGARTGFVLLWMVIFSTFVKVAVQIELARWTISTGQPALTGYNKVPPRLGRVGWINVLWAIMALTKVLQIGGVVGGTAVALSLLLPIGGDPLGTLSITVWTLVTVVSAIVLLYSNNYSLIERGAVLLVVLFSIGTVVIALGLPLTPFAYSADDVLSGLTLAIPAGAVGIAIAMFGITGVGADELTFYTYWCVEKGYARYVGPNDGSDAWKRRARGWISVMYKDAFVSWCVYTFGTLAFYLMGAAVLHPQGLVPAGNDMIGTVSRMYTDTLGDWAGTLFLAGAVAVLGSTLWASIPSWSRMYVNLLSEFGLIDWRNTRQRLRWIRIFTVGLPIVWGTAYLFIQSPVLMIQIGGVSTGIFLLAVVIAAWYLRNTETDPDIRGGTAFNALLVVSSVAIVLLGIYTGANVLGLVAR</sequence>
<keyword evidence="7" id="KW-1185">Reference proteome</keyword>
<evidence type="ECO:0000313" key="6">
    <source>
        <dbReference type="EMBL" id="RIX97981.1"/>
    </source>
</evidence>
<evidence type="ECO:0000256" key="5">
    <source>
        <dbReference type="SAM" id="Phobius"/>
    </source>
</evidence>
<dbReference type="PANTHER" id="PTHR11706:SF3">
    <property type="entry name" value="METAL ION TRANSPORT PROTEIN"/>
    <property type="match status" value="1"/>
</dbReference>
<dbReference type="PANTHER" id="PTHR11706">
    <property type="entry name" value="SOLUTE CARRIER PROTEIN FAMILY 11 MEMBER"/>
    <property type="match status" value="1"/>
</dbReference>
<proteinExistence type="predicted"/>
<feature type="transmembrane region" description="Helical" evidence="5">
    <location>
        <begin position="168"/>
        <end position="190"/>
    </location>
</feature>
<keyword evidence="4 5" id="KW-0472">Membrane</keyword>
<dbReference type="Proteomes" id="UP000265750">
    <property type="component" value="Unassembled WGS sequence"/>
</dbReference>
<dbReference type="Pfam" id="PF01566">
    <property type="entry name" value="Nramp"/>
    <property type="match status" value="1"/>
</dbReference>
<keyword evidence="3 5" id="KW-1133">Transmembrane helix</keyword>
<feature type="transmembrane region" description="Helical" evidence="5">
    <location>
        <begin position="458"/>
        <end position="481"/>
    </location>
</feature>